<feature type="transmembrane region" description="Helical" evidence="1">
    <location>
        <begin position="391"/>
        <end position="409"/>
    </location>
</feature>
<dbReference type="AlphaFoldDB" id="A0A8H3VHX9"/>
<dbReference type="EMBL" id="WNWQ01000011">
    <property type="protein sequence ID" value="KAE9984949.1"/>
    <property type="molecule type" value="Genomic_DNA"/>
</dbReference>
<gene>
    <name evidence="3" type="ORF">BLS_000528</name>
    <name evidence="5" type="ORF">EG327_009171</name>
    <name evidence="4" type="ORF">EG328_011663</name>
</gene>
<dbReference type="InterPro" id="IPR050879">
    <property type="entry name" value="Acyltransferase_3"/>
</dbReference>
<reference evidence="4 6" key="1">
    <citation type="submission" date="2018-12" db="EMBL/GenBank/DDBJ databases">
        <title>Venturia inaequalis Genome Resource.</title>
        <authorList>
            <person name="Lichtner F.J."/>
        </authorList>
    </citation>
    <scope>NUCLEOTIDE SEQUENCE [LARGE SCALE GENOMIC DNA]</scope>
    <source>
        <strain evidence="4 6">120213</strain>
        <strain evidence="3">Bline_iso_100314</strain>
        <strain evidence="5 7">DMI_063113</strain>
    </source>
</reference>
<evidence type="ECO:0000259" key="2">
    <source>
        <dbReference type="Pfam" id="PF01757"/>
    </source>
</evidence>
<evidence type="ECO:0000313" key="4">
    <source>
        <dbReference type="EMBL" id="KAE9988290.1"/>
    </source>
</evidence>
<evidence type="ECO:0000313" key="7">
    <source>
        <dbReference type="Proteomes" id="UP000490939"/>
    </source>
</evidence>
<dbReference type="OrthoDB" id="5819582at2759"/>
<keyword evidence="1" id="KW-0472">Membrane</keyword>
<feature type="transmembrane region" description="Helical" evidence="1">
    <location>
        <begin position="421"/>
        <end position="440"/>
    </location>
</feature>
<organism evidence="4 6">
    <name type="scientific">Venturia inaequalis</name>
    <name type="common">Apple scab fungus</name>
    <dbReference type="NCBI Taxonomy" id="5025"/>
    <lineage>
        <taxon>Eukaryota</taxon>
        <taxon>Fungi</taxon>
        <taxon>Dikarya</taxon>
        <taxon>Ascomycota</taxon>
        <taxon>Pezizomycotina</taxon>
        <taxon>Dothideomycetes</taxon>
        <taxon>Pleosporomycetidae</taxon>
        <taxon>Venturiales</taxon>
        <taxon>Venturiaceae</taxon>
        <taxon>Venturia</taxon>
    </lineage>
</organism>
<dbReference type="InterPro" id="IPR002656">
    <property type="entry name" value="Acyl_transf_3_dom"/>
</dbReference>
<proteinExistence type="predicted"/>
<keyword evidence="1" id="KW-0812">Transmembrane</keyword>
<dbReference type="PANTHER" id="PTHR23028">
    <property type="entry name" value="ACETYLTRANSFERASE"/>
    <property type="match status" value="1"/>
</dbReference>
<protein>
    <recommendedName>
        <fullName evidence="2">Acyltransferase 3 domain-containing protein</fullName>
    </recommendedName>
</protein>
<dbReference type="EMBL" id="WNWS01000009">
    <property type="protein sequence ID" value="KAE9988290.1"/>
    <property type="molecule type" value="Genomic_DNA"/>
</dbReference>
<comment type="caution">
    <text evidence="4">The sequence shown here is derived from an EMBL/GenBank/DDBJ whole genome shotgun (WGS) entry which is preliminary data.</text>
</comment>
<feature type="transmembrane region" description="Helical" evidence="1">
    <location>
        <begin position="227"/>
        <end position="248"/>
    </location>
</feature>
<feature type="transmembrane region" description="Helical" evidence="1">
    <location>
        <begin position="93"/>
        <end position="114"/>
    </location>
</feature>
<accession>A0A8H3VHX9</accession>
<dbReference type="Proteomes" id="UP000447873">
    <property type="component" value="Unassembled WGS sequence"/>
</dbReference>
<dbReference type="EMBL" id="WNWR01000006">
    <property type="protein sequence ID" value="KAE9994493.1"/>
    <property type="molecule type" value="Genomic_DNA"/>
</dbReference>
<dbReference type="Proteomes" id="UP000490939">
    <property type="component" value="Unassembled WGS sequence"/>
</dbReference>
<feature type="transmembrane region" description="Helical" evidence="1">
    <location>
        <begin position="50"/>
        <end position="68"/>
    </location>
</feature>
<evidence type="ECO:0000313" key="3">
    <source>
        <dbReference type="EMBL" id="KAE9984949.1"/>
    </source>
</evidence>
<name>A0A8H3VHX9_VENIN</name>
<feature type="transmembrane region" description="Helical" evidence="1">
    <location>
        <begin position="349"/>
        <end position="367"/>
    </location>
</feature>
<evidence type="ECO:0000313" key="6">
    <source>
        <dbReference type="Proteomes" id="UP000447873"/>
    </source>
</evidence>
<sequence length="505" mass="58175">MSAPKLSFSAEDAFSLPRRALASFVPTYLRRNNATDDKPRRVHKTSALDGLRGVAALFVFFFHVLFSYQQFVEYGYGQSEQQTRLIQLPFLSLFYRGHAMVAIFFVVGGYVLSLKPLTLIHARQHSAAHSALVSSVFRRGIRLYMPAVIATFMTMLTIYLGLWEYPRRFITEDRQFIYYSDSHPERQSSFRLQFRDWFSATINLTDLFNYYNKNGFLMPYYNNYDPHLWTVPFEYRSSLIVTMVLLALSHCKTSARLALTLGSIIFCGMWDRWELVCFLSGTFLCDLDITTRGAAFSDPDFDSEEAYDFEKLPTAESTSSTSPSRLRNLLTNSRRCSTVLLTRPGFKRWVVIFIAGLYLLSTPNLGIEETPGYRWLFSYLTPHTYTDKKRFLQSLGAILVTWSVANCSALQRPFDTQFAQYLGKISYALYIVHGPLIHIVGYSVTPNVWIWMTGMDRWGYVVGLVLGTSVLGMCVAVMADWFFRVVDTRAVRLSRWFEDLCFTRD</sequence>
<dbReference type="GO" id="GO:0016747">
    <property type="term" value="F:acyltransferase activity, transferring groups other than amino-acyl groups"/>
    <property type="evidence" value="ECO:0007669"/>
    <property type="project" value="InterPro"/>
</dbReference>
<keyword evidence="7" id="KW-1185">Reference proteome</keyword>
<dbReference type="PANTHER" id="PTHR23028:SF134">
    <property type="entry name" value="PUTATIVE (AFU_ORTHOLOGUE AFUA_4G08520)-RELATED"/>
    <property type="match status" value="1"/>
</dbReference>
<feature type="transmembrane region" description="Helical" evidence="1">
    <location>
        <begin position="460"/>
        <end position="483"/>
    </location>
</feature>
<evidence type="ECO:0000256" key="1">
    <source>
        <dbReference type="SAM" id="Phobius"/>
    </source>
</evidence>
<dbReference type="Proteomes" id="UP000433883">
    <property type="component" value="Unassembled WGS sequence"/>
</dbReference>
<keyword evidence="1" id="KW-1133">Transmembrane helix</keyword>
<dbReference type="Pfam" id="PF01757">
    <property type="entry name" value="Acyl_transf_3"/>
    <property type="match status" value="1"/>
</dbReference>
<feature type="domain" description="Acyltransferase 3" evidence="2">
    <location>
        <begin position="47"/>
        <end position="275"/>
    </location>
</feature>
<feature type="transmembrane region" description="Helical" evidence="1">
    <location>
        <begin position="143"/>
        <end position="162"/>
    </location>
</feature>
<evidence type="ECO:0000313" key="5">
    <source>
        <dbReference type="EMBL" id="KAE9994493.1"/>
    </source>
</evidence>